<evidence type="ECO:0000313" key="4">
    <source>
        <dbReference type="Proteomes" id="UP000265631"/>
    </source>
</evidence>
<feature type="domain" description="DUF7918" evidence="2">
    <location>
        <begin position="97"/>
        <end position="294"/>
    </location>
</feature>
<dbReference type="AlphaFoldDB" id="A0A395MYK4"/>
<evidence type="ECO:0000259" key="2">
    <source>
        <dbReference type="Pfam" id="PF25534"/>
    </source>
</evidence>
<dbReference type="Proteomes" id="UP000265631">
    <property type="component" value="Unassembled WGS sequence"/>
</dbReference>
<evidence type="ECO:0000256" key="1">
    <source>
        <dbReference type="SAM" id="MobiDB-lite"/>
    </source>
</evidence>
<organism evidence="3 4">
    <name type="scientific">Fusarium flagelliforme</name>
    <dbReference type="NCBI Taxonomy" id="2675880"/>
    <lineage>
        <taxon>Eukaryota</taxon>
        <taxon>Fungi</taxon>
        <taxon>Dikarya</taxon>
        <taxon>Ascomycota</taxon>
        <taxon>Pezizomycotina</taxon>
        <taxon>Sordariomycetes</taxon>
        <taxon>Hypocreomycetidae</taxon>
        <taxon>Hypocreales</taxon>
        <taxon>Nectriaceae</taxon>
        <taxon>Fusarium</taxon>
        <taxon>Fusarium incarnatum-equiseti species complex</taxon>
    </lineage>
</organism>
<accession>A0A395MYK4</accession>
<dbReference type="EMBL" id="PXXK01000054">
    <property type="protein sequence ID" value="RFN53002.1"/>
    <property type="molecule type" value="Genomic_DNA"/>
</dbReference>
<name>A0A395MYK4_9HYPO</name>
<protein>
    <recommendedName>
        <fullName evidence="2">DUF7918 domain-containing protein</fullName>
    </recommendedName>
</protein>
<comment type="caution">
    <text evidence="3">The sequence shown here is derived from an EMBL/GenBank/DDBJ whole genome shotgun (WGS) entry which is preliminary data.</text>
</comment>
<keyword evidence="4" id="KW-1185">Reference proteome</keyword>
<gene>
    <name evidence="3" type="ORF">FIE12Z_2773</name>
</gene>
<dbReference type="InterPro" id="IPR057678">
    <property type="entry name" value="DUF7918"/>
</dbReference>
<dbReference type="Pfam" id="PF25534">
    <property type="entry name" value="DUF7918"/>
    <property type="match status" value="1"/>
</dbReference>
<reference evidence="3 4" key="1">
    <citation type="journal article" date="2018" name="PLoS Pathog.">
        <title>Evolution of structural diversity of trichothecenes, a family of toxins produced by plant pathogenic and entomopathogenic fungi.</title>
        <authorList>
            <person name="Proctor R.H."/>
            <person name="McCormick S.P."/>
            <person name="Kim H.S."/>
            <person name="Cardoza R.E."/>
            <person name="Stanley A.M."/>
            <person name="Lindo L."/>
            <person name="Kelly A."/>
            <person name="Brown D.W."/>
            <person name="Lee T."/>
            <person name="Vaughan M.M."/>
            <person name="Alexander N.J."/>
            <person name="Busman M."/>
            <person name="Gutierrez S."/>
        </authorList>
    </citation>
    <scope>NUCLEOTIDE SEQUENCE [LARGE SCALE GENOMIC DNA]</scope>
    <source>
        <strain evidence="3 4">NRRL 13405</strain>
    </source>
</reference>
<sequence length="320" mass="35541">MVRASSTNDVEKRHGEKLVISFLFQDNTEEIGKFHPFSYVLIVSPLHDLRLQHILIISTNTHCTHSAHDDSRRSSSFYRNSPPGVRPGSGGAGCEQTYNPGGPRADLPTKHSFIELASGSRISIGVRILDGFPLGEGHNAACFKCFVNGNRISSLVVTSENWAREGICLMKIPRTGSKFIFAPGTQYETFHAETFRCDSLHAKNLGTVEVVVASGKSTGPSATFPSAPSEENLRFRTESLADKTKSHAINYQGNVCNPSKQQLLKVEEPREYVSRFIFRTRTKEELQSLLVILRGLISEVEIEAHRWDLSQGELRRIAAD</sequence>
<evidence type="ECO:0000313" key="3">
    <source>
        <dbReference type="EMBL" id="RFN53002.1"/>
    </source>
</evidence>
<proteinExistence type="predicted"/>
<feature type="region of interest" description="Disordered" evidence="1">
    <location>
        <begin position="64"/>
        <end position="106"/>
    </location>
</feature>